<feature type="compositionally biased region" description="Acidic residues" evidence="1">
    <location>
        <begin position="84"/>
        <end position="95"/>
    </location>
</feature>
<sequence>MTENRVKEIAQASDDNYLRQTIRGGVDAIQMQALVSHFEKLFDHKLEGLHERLDQVENQVAGLRATNQRQPPNPWPQHPIYNEYLEDPSDEEEYEDIRSRRVNRPRDRPRRPREKDGGLEELTSPFLHLKERVIAKHIWSGRCLSSKFFSCHNYSENKKLKLATLEVTDYALVWWDQMQKEQVRNGERPITTW</sequence>
<dbReference type="AlphaFoldDB" id="A0AAW2K9D3"/>
<comment type="caution">
    <text evidence="2">The sequence shown here is derived from an EMBL/GenBank/DDBJ whole genome shotgun (WGS) entry which is preliminary data.</text>
</comment>
<accession>A0AAW2K9D3</accession>
<evidence type="ECO:0000256" key="1">
    <source>
        <dbReference type="SAM" id="MobiDB-lite"/>
    </source>
</evidence>
<organism evidence="2">
    <name type="scientific">Sesamum radiatum</name>
    <name type="common">Black benniseed</name>
    <dbReference type="NCBI Taxonomy" id="300843"/>
    <lineage>
        <taxon>Eukaryota</taxon>
        <taxon>Viridiplantae</taxon>
        <taxon>Streptophyta</taxon>
        <taxon>Embryophyta</taxon>
        <taxon>Tracheophyta</taxon>
        <taxon>Spermatophyta</taxon>
        <taxon>Magnoliopsida</taxon>
        <taxon>eudicotyledons</taxon>
        <taxon>Gunneridae</taxon>
        <taxon>Pentapetalae</taxon>
        <taxon>asterids</taxon>
        <taxon>lamiids</taxon>
        <taxon>Lamiales</taxon>
        <taxon>Pedaliaceae</taxon>
        <taxon>Sesamum</taxon>
    </lineage>
</organism>
<feature type="compositionally biased region" description="Basic residues" evidence="1">
    <location>
        <begin position="100"/>
        <end position="112"/>
    </location>
</feature>
<evidence type="ECO:0008006" key="3">
    <source>
        <dbReference type="Google" id="ProtNLM"/>
    </source>
</evidence>
<protein>
    <recommendedName>
        <fullName evidence="3">Retrotransposon gag domain-containing protein</fullName>
    </recommendedName>
</protein>
<gene>
    <name evidence="2" type="ORF">Sradi_6224100</name>
</gene>
<reference evidence="2" key="1">
    <citation type="submission" date="2020-06" db="EMBL/GenBank/DDBJ databases">
        <authorList>
            <person name="Li T."/>
            <person name="Hu X."/>
            <person name="Zhang T."/>
            <person name="Song X."/>
            <person name="Zhang H."/>
            <person name="Dai N."/>
            <person name="Sheng W."/>
            <person name="Hou X."/>
            <person name="Wei L."/>
        </authorList>
    </citation>
    <scope>NUCLEOTIDE SEQUENCE</scope>
    <source>
        <strain evidence="2">G02</strain>
        <tissue evidence="2">Leaf</tissue>
    </source>
</reference>
<feature type="region of interest" description="Disordered" evidence="1">
    <location>
        <begin position="65"/>
        <end position="118"/>
    </location>
</feature>
<evidence type="ECO:0000313" key="2">
    <source>
        <dbReference type="EMBL" id="KAL0303560.1"/>
    </source>
</evidence>
<reference evidence="2" key="2">
    <citation type="journal article" date="2024" name="Plant">
        <title>Genomic evolution and insights into agronomic trait innovations of Sesamum species.</title>
        <authorList>
            <person name="Miao H."/>
            <person name="Wang L."/>
            <person name="Qu L."/>
            <person name="Liu H."/>
            <person name="Sun Y."/>
            <person name="Le M."/>
            <person name="Wang Q."/>
            <person name="Wei S."/>
            <person name="Zheng Y."/>
            <person name="Lin W."/>
            <person name="Duan Y."/>
            <person name="Cao H."/>
            <person name="Xiong S."/>
            <person name="Wang X."/>
            <person name="Wei L."/>
            <person name="Li C."/>
            <person name="Ma Q."/>
            <person name="Ju M."/>
            <person name="Zhao R."/>
            <person name="Li G."/>
            <person name="Mu C."/>
            <person name="Tian Q."/>
            <person name="Mei H."/>
            <person name="Zhang T."/>
            <person name="Gao T."/>
            <person name="Zhang H."/>
        </authorList>
    </citation>
    <scope>NUCLEOTIDE SEQUENCE</scope>
    <source>
        <strain evidence="2">G02</strain>
    </source>
</reference>
<name>A0AAW2K9D3_SESRA</name>
<proteinExistence type="predicted"/>
<dbReference type="EMBL" id="JACGWJ010000029">
    <property type="protein sequence ID" value="KAL0303560.1"/>
    <property type="molecule type" value="Genomic_DNA"/>
</dbReference>